<organism evidence="5 6">
    <name type="scientific">[Clostridium] cellulosi</name>
    <dbReference type="NCBI Taxonomy" id="29343"/>
    <lineage>
        <taxon>Bacteria</taxon>
        <taxon>Bacillati</taxon>
        <taxon>Bacillota</taxon>
        <taxon>Clostridia</taxon>
        <taxon>Eubacteriales</taxon>
        <taxon>Oscillospiraceae</taxon>
        <taxon>Oscillospiraceae incertae sedis</taxon>
    </lineage>
</organism>
<dbReference type="InterPro" id="IPR058240">
    <property type="entry name" value="rSAM_sf"/>
</dbReference>
<dbReference type="Pfam" id="PF06969">
    <property type="entry name" value="HemN_C"/>
    <property type="match status" value="1"/>
</dbReference>
<keyword evidence="3" id="KW-0004">4Fe-4S</keyword>
<dbReference type="PATRIC" id="fig|29343.3.peg.549"/>
<evidence type="ECO:0000313" key="6">
    <source>
        <dbReference type="Proteomes" id="UP000032431"/>
    </source>
</evidence>
<dbReference type="SMART" id="SM00729">
    <property type="entry name" value="Elp3"/>
    <property type="match status" value="1"/>
</dbReference>
<evidence type="ECO:0000256" key="2">
    <source>
        <dbReference type="ARBA" id="ARBA00017228"/>
    </source>
</evidence>
<dbReference type="Gene3D" id="3.80.30.20">
    <property type="entry name" value="tm_1862 like domain"/>
    <property type="match status" value="1"/>
</dbReference>
<comment type="subcellular location">
    <subcellularLocation>
        <location evidence="3">Cytoplasm</location>
    </subcellularLocation>
</comment>
<dbReference type="NCBIfam" id="TIGR00539">
    <property type="entry name" value="hemN_rel"/>
    <property type="match status" value="1"/>
</dbReference>
<dbReference type="Pfam" id="PF04055">
    <property type="entry name" value="Radical_SAM"/>
    <property type="match status" value="1"/>
</dbReference>
<dbReference type="InterPro" id="IPR006638">
    <property type="entry name" value="Elp3/MiaA/NifB-like_rSAM"/>
</dbReference>
<dbReference type="InterPro" id="IPR007197">
    <property type="entry name" value="rSAM"/>
</dbReference>
<dbReference type="SFLD" id="SFLDG01065">
    <property type="entry name" value="anaerobic_coproporphyrinogen-I"/>
    <property type="match status" value="1"/>
</dbReference>
<accession>A0A078KMA3</accession>
<dbReference type="STRING" id="29343.CCDG5_0531"/>
<dbReference type="CDD" id="cd01335">
    <property type="entry name" value="Radical_SAM"/>
    <property type="match status" value="1"/>
</dbReference>
<reference evidence="6" key="1">
    <citation type="submission" date="2014-07" db="EMBL/GenBank/DDBJ databases">
        <authorList>
            <person name="Wibberg D."/>
        </authorList>
    </citation>
    <scope>NUCLEOTIDE SEQUENCE [LARGE SCALE GENOMIC DNA]</scope>
    <source>
        <strain evidence="6">DG5</strain>
    </source>
</reference>
<dbReference type="InterPro" id="IPR010723">
    <property type="entry name" value="HemN_C"/>
</dbReference>
<keyword evidence="3" id="KW-0949">S-adenosyl-L-methionine</keyword>
<keyword evidence="3" id="KW-0143">Chaperone</keyword>
<dbReference type="OrthoDB" id="9808022at2"/>
<dbReference type="GO" id="GO:0004109">
    <property type="term" value="F:coproporphyrinogen oxidase activity"/>
    <property type="evidence" value="ECO:0007669"/>
    <property type="project" value="InterPro"/>
</dbReference>
<keyword evidence="3" id="KW-0411">Iron-sulfur</keyword>
<keyword evidence="3" id="KW-0408">Iron</keyword>
<evidence type="ECO:0000259" key="4">
    <source>
        <dbReference type="PROSITE" id="PS51918"/>
    </source>
</evidence>
<evidence type="ECO:0000313" key="5">
    <source>
        <dbReference type="EMBL" id="CDZ23662.1"/>
    </source>
</evidence>
<dbReference type="AlphaFoldDB" id="A0A078KMA3"/>
<dbReference type="SFLD" id="SFLDF00288">
    <property type="entry name" value="HemN-like__clustered_with_nucl"/>
    <property type="match status" value="1"/>
</dbReference>
<dbReference type="InterPro" id="IPR023404">
    <property type="entry name" value="rSAM_horseshoe"/>
</dbReference>
<evidence type="ECO:0000256" key="1">
    <source>
        <dbReference type="ARBA" id="ARBA00006100"/>
    </source>
</evidence>
<dbReference type="EMBL" id="LM995447">
    <property type="protein sequence ID" value="CDZ23662.1"/>
    <property type="molecule type" value="Genomic_DNA"/>
</dbReference>
<comment type="function">
    <text evidence="3">Probably acts as a heme chaperone, transferring heme to an unknown acceptor. Binds one molecule of heme per monomer, possibly covalently. Binds 1 [4Fe-4S] cluster. The cluster is coordinated with 3 cysteines and an exchangeable S-adenosyl-L-methionine.</text>
</comment>
<dbReference type="PANTHER" id="PTHR13932:SF5">
    <property type="entry name" value="RADICAL S-ADENOSYL METHIONINE DOMAIN-CONTAINING PROTEIN 1, MITOCHONDRIAL"/>
    <property type="match status" value="1"/>
</dbReference>
<dbReference type="KEGG" id="ccel:CCDG5_0531"/>
<name>A0A078KMA3_9FIRM</name>
<comment type="similarity">
    <text evidence="1">Belongs to the anaerobic coproporphyrinogen-III oxidase family. HemW subfamily.</text>
</comment>
<dbReference type="PROSITE" id="PS51918">
    <property type="entry name" value="RADICAL_SAM"/>
    <property type="match status" value="1"/>
</dbReference>
<protein>
    <recommendedName>
        <fullName evidence="2 3">Heme chaperone HemW</fullName>
    </recommendedName>
</protein>
<dbReference type="GO" id="GO:0006779">
    <property type="term" value="P:porphyrin-containing compound biosynthetic process"/>
    <property type="evidence" value="ECO:0007669"/>
    <property type="project" value="InterPro"/>
</dbReference>
<sequence length="375" mass="42121">MRGSSPANTVGIYIHVPFCENGKCPYCDFYSLTLTEELKERYIKAVERDLKKWSVSAKGRIADTVYFGGGTPSLLKEDLARLFLCVKKYFQVADNAEVTFEANPAGIDFDLLNVLRSAGFNRLSLGMQSAQDSELAALGRRHRRKDVAAAVENAHRAGFDNISLDLMLCVPNQTKESLKESVDFAASLSPRHISAYLLKIEPGTRFSDIKDSLNLPDEDTQADIYLTACELLESKGFLQYEISNFANKGFESKHNLRYWDCGEYLGFGPAAHSFFNGKRFYYTRSLEDYIIGAGPQDDGTGGTFEEYVMLRLRLRDGINETELKKRYGKDFSCFDTQKISLLVKNGLIQNEHGRLALTRKGFLVSNSVISELLYG</sequence>
<dbReference type="SFLD" id="SFLDG01082">
    <property type="entry name" value="B12-binding_domain_containing"/>
    <property type="match status" value="1"/>
</dbReference>
<keyword evidence="3" id="KW-0349">Heme</keyword>
<dbReference type="PANTHER" id="PTHR13932">
    <property type="entry name" value="COPROPORPHYRINIGEN III OXIDASE"/>
    <property type="match status" value="1"/>
</dbReference>
<dbReference type="GO" id="GO:0005737">
    <property type="term" value="C:cytoplasm"/>
    <property type="evidence" value="ECO:0007669"/>
    <property type="project" value="UniProtKB-SubCell"/>
</dbReference>
<dbReference type="InterPro" id="IPR004559">
    <property type="entry name" value="HemW-like"/>
</dbReference>
<keyword evidence="6" id="KW-1185">Reference proteome</keyword>
<dbReference type="Proteomes" id="UP000032431">
    <property type="component" value="Chromosome I"/>
</dbReference>
<evidence type="ECO:0000256" key="3">
    <source>
        <dbReference type="RuleBase" id="RU364116"/>
    </source>
</evidence>
<keyword evidence="3" id="KW-0963">Cytoplasm</keyword>
<dbReference type="GO" id="GO:0051539">
    <property type="term" value="F:4 iron, 4 sulfur cluster binding"/>
    <property type="evidence" value="ECO:0007669"/>
    <property type="project" value="UniProtKB-UniRule"/>
</dbReference>
<dbReference type="GO" id="GO:0046872">
    <property type="term" value="F:metal ion binding"/>
    <property type="evidence" value="ECO:0007669"/>
    <property type="project" value="UniProtKB-UniRule"/>
</dbReference>
<dbReference type="SFLD" id="SFLDF00562">
    <property type="entry name" value="HemN-like__clustered_with_heat"/>
    <property type="match status" value="1"/>
</dbReference>
<dbReference type="InterPro" id="IPR034505">
    <property type="entry name" value="Coproporphyrinogen-III_oxidase"/>
</dbReference>
<gene>
    <name evidence="5" type="ORF">CCDG5_0531</name>
</gene>
<dbReference type="SFLD" id="SFLDS00029">
    <property type="entry name" value="Radical_SAM"/>
    <property type="match status" value="1"/>
</dbReference>
<feature type="domain" description="Radical SAM core" evidence="4">
    <location>
        <begin position="4"/>
        <end position="238"/>
    </location>
</feature>
<dbReference type="SUPFAM" id="SSF102114">
    <property type="entry name" value="Radical SAM enzymes"/>
    <property type="match status" value="1"/>
</dbReference>
<proteinExistence type="inferred from homology"/>
<keyword evidence="3" id="KW-0479">Metal-binding</keyword>
<dbReference type="HOGENOM" id="CLU_027579_1_1_9"/>